<sequence>MSPQPGARFAAAVADRLAEPSAVPAHLATQPWWRQSVAHGAPGIALLHIERAAAGDGPWQRAHDWIAYAADKPVTTGADSHLFYGGPALAHAMACAADGRPGAYGKALAGLDQSIAATTGRRLDDAHARLDRGDLPALAEFDVIRGLTGMGAYLLRRGSDEKTLRQCLEYLVRLTEPVRHDSEVLPGWWTLTAPSGRRRARFAGGHANSGMAHGIAGPLALLALACLRGVSVHGHREAIGRICGWLDRWRTRTPSGEVWPYWVNRAQYRAGRRGTDERQPPSWCYGTAGLARAQQLGAMALADAAARTRAEQALADALESPTQQAATTDGSLCHGHAGLAHLAATTAADAEPGTGKRILARVPSLLEQAQPADAPLEDLAAGLLGAAGPGFLEGAVGTALAAAGASPPLTGWDTCLLIR</sequence>
<accession>A0ABU2NPM8</accession>
<dbReference type="Pfam" id="PF05147">
    <property type="entry name" value="LANC_like"/>
    <property type="match status" value="1"/>
</dbReference>
<dbReference type="RefSeq" id="WP_311672297.1">
    <property type="nucleotide sequence ID" value="NZ_JAVREQ010000003.1"/>
</dbReference>
<evidence type="ECO:0000313" key="2">
    <source>
        <dbReference type="Proteomes" id="UP001183414"/>
    </source>
</evidence>
<dbReference type="InterPro" id="IPR007822">
    <property type="entry name" value="LANC-like"/>
</dbReference>
<dbReference type="Gene3D" id="1.50.10.20">
    <property type="match status" value="1"/>
</dbReference>
<dbReference type="InterPro" id="IPR033889">
    <property type="entry name" value="LanC"/>
</dbReference>
<name>A0ABU2NPM8_9ACTN</name>
<dbReference type="SUPFAM" id="SSF158745">
    <property type="entry name" value="LanC-like"/>
    <property type="match status" value="1"/>
</dbReference>
<reference evidence="2" key="1">
    <citation type="submission" date="2023-07" db="EMBL/GenBank/DDBJ databases">
        <title>30 novel species of actinomycetes from the DSMZ collection.</title>
        <authorList>
            <person name="Nouioui I."/>
        </authorList>
    </citation>
    <scope>NUCLEOTIDE SEQUENCE [LARGE SCALE GENOMIC DNA]</scope>
    <source>
        <strain evidence="2">DSM 42041</strain>
    </source>
</reference>
<dbReference type="SMART" id="SM01260">
    <property type="entry name" value="LANC_like"/>
    <property type="match status" value="1"/>
</dbReference>
<comment type="caution">
    <text evidence="1">The sequence shown here is derived from an EMBL/GenBank/DDBJ whole genome shotgun (WGS) entry which is preliminary data.</text>
</comment>
<keyword evidence="2" id="KW-1185">Reference proteome</keyword>
<evidence type="ECO:0000313" key="1">
    <source>
        <dbReference type="EMBL" id="MDT0378412.1"/>
    </source>
</evidence>
<dbReference type="Proteomes" id="UP001183414">
    <property type="component" value="Unassembled WGS sequence"/>
</dbReference>
<protein>
    <submittedName>
        <fullName evidence="1">Lanthionine synthetase C family protein</fullName>
    </submittedName>
</protein>
<proteinExistence type="predicted"/>
<organism evidence="1 2">
    <name type="scientific">Streptomyces hazeniae</name>
    <dbReference type="NCBI Taxonomy" id="3075538"/>
    <lineage>
        <taxon>Bacteria</taxon>
        <taxon>Bacillati</taxon>
        <taxon>Actinomycetota</taxon>
        <taxon>Actinomycetes</taxon>
        <taxon>Kitasatosporales</taxon>
        <taxon>Streptomycetaceae</taxon>
        <taxon>Streptomyces</taxon>
    </lineage>
</organism>
<gene>
    <name evidence="1" type="ORF">RM572_06415</name>
</gene>
<dbReference type="CDD" id="cd04793">
    <property type="entry name" value="LanC"/>
    <property type="match status" value="1"/>
</dbReference>
<dbReference type="EMBL" id="JAVREQ010000003">
    <property type="protein sequence ID" value="MDT0378412.1"/>
    <property type="molecule type" value="Genomic_DNA"/>
</dbReference>
<dbReference type="PRINTS" id="PR01955">
    <property type="entry name" value="LANCFRANKIA"/>
</dbReference>
<dbReference type="PRINTS" id="PR01950">
    <property type="entry name" value="LANCSUPER"/>
</dbReference>